<feature type="compositionally biased region" description="Polar residues" evidence="1">
    <location>
        <begin position="150"/>
        <end position="163"/>
    </location>
</feature>
<proteinExistence type="predicted"/>
<evidence type="ECO:0000256" key="1">
    <source>
        <dbReference type="SAM" id="MobiDB-lite"/>
    </source>
</evidence>
<feature type="region of interest" description="Disordered" evidence="1">
    <location>
        <begin position="122"/>
        <end position="205"/>
    </location>
</feature>
<accession>A0A2S2QYU5</accession>
<name>A0A2S2QYU5_9HEMI</name>
<evidence type="ECO:0000256" key="2">
    <source>
        <dbReference type="SAM" id="SignalP"/>
    </source>
</evidence>
<feature type="signal peptide" evidence="2">
    <location>
        <begin position="1"/>
        <end position="18"/>
    </location>
</feature>
<dbReference type="AlphaFoldDB" id="A0A2S2QYU5"/>
<evidence type="ECO:0000313" key="3">
    <source>
        <dbReference type="EMBL" id="MBY82929.1"/>
    </source>
</evidence>
<keyword evidence="2" id="KW-0732">Signal</keyword>
<feature type="chain" id="PRO_5015771833" evidence="2">
    <location>
        <begin position="19"/>
        <end position="355"/>
    </location>
</feature>
<feature type="compositionally biased region" description="Low complexity" evidence="1">
    <location>
        <begin position="174"/>
        <end position="188"/>
    </location>
</feature>
<dbReference type="OrthoDB" id="10640012at2759"/>
<dbReference type="EMBL" id="GGMS01013726">
    <property type="protein sequence ID" value="MBY82929.1"/>
    <property type="molecule type" value="Transcribed_RNA"/>
</dbReference>
<reference evidence="3" key="1">
    <citation type="submission" date="2018-04" db="EMBL/GenBank/DDBJ databases">
        <title>Transcriptome assembly of Sipha flava.</title>
        <authorList>
            <person name="Scully E.D."/>
            <person name="Geib S.M."/>
            <person name="Palmer N.A."/>
            <person name="Koch K."/>
            <person name="Bradshaw J."/>
            <person name="Heng-Moss T."/>
            <person name="Sarath G."/>
        </authorList>
    </citation>
    <scope>NUCLEOTIDE SEQUENCE</scope>
</reference>
<gene>
    <name evidence="3" type="ORF">g.95938</name>
</gene>
<protein>
    <submittedName>
        <fullName evidence="3">Uncharacterized protein</fullName>
    </submittedName>
</protein>
<feature type="compositionally biased region" description="Low complexity" evidence="1">
    <location>
        <begin position="123"/>
        <end position="147"/>
    </location>
</feature>
<sequence length="355" mass="39685">MKFVKFFFVICIALSVSSSPIKDENENSKLNKKSNTGKNKGSVLGNYNIFGNSNLPVNSNTFTTNGRTFVNNGEYEIFHGGDKTLKTPTGIYTRLKGWKKLSEKEKLSVQKKIAGFDKEMKNSMESLESSESPESSKSFELSQSPESSEYKASNGSNESNQIVSPKKSGKLKDNILNPGNNQRNNNNLQDKKNVRKSSSVSFENSNTNGNIFGNNYLFGNSNLPVNSNTFTTNGRTFVNNGEYEIFYGGDRILKTSTGIYTGLKGWKKLSEKEKLSVQKKIAGFNKTMGNLMVSTLSPEYEESDVSSGWGWLGRLFKNFRLFRYFNGNNYQKNTKNYGIANADNSYIGTYGNVNF</sequence>
<organism evidence="3">
    <name type="scientific">Sipha flava</name>
    <name type="common">yellow sugarcane aphid</name>
    <dbReference type="NCBI Taxonomy" id="143950"/>
    <lineage>
        <taxon>Eukaryota</taxon>
        <taxon>Metazoa</taxon>
        <taxon>Ecdysozoa</taxon>
        <taxon>Arthropoda</taxon>
        <taxon>Hexapoda</taxon>
        <taxon>Insecta</taxon>
        <taxon>Pterygota</taxon>
        <taxon>Neoptera</taxon>
        <taxon>Paraneoptera</taxon>
        <taxon>Hemiptera</taxon>
        <taxon>Sternorrhyncha</taxon>
        <taxon>Aphidomorpha</taxon>
        <taxon>Aphidoidea</taxon>
        <taxon>Aphididae</taxon>
        <taxon>Sipha</taxon>
    </lineage>
</organism>